<dbReference type="EMBL" id="LT882680">
    <property type="protein sequence ID" value="SMY24989.1"/>
    <property type="molecule type" value="Genomic_DNA"/>
</dbReference>
<sequence length="193" mass="21412">MFNKETAAPQVTYPNATFDRDHHARAVVTICGAKFKNEDDMANARAAAACTTKGADGDGVPVVNIEFMSCAFLDITTLKCLKELFPRLRDVEVHDCAAFQYHLFAAKPDPPAENFPGFFPAVPTPTIEEQLGKLPFRRLDFTLYEPPRQGPLEADTKPAWQQWREALPSVACAQFDSHRGARECADAPERGSR</sequence>
<evidence type="ECO:0000313" key="1">
    <source>
        <dbReference type="EMBL" id="SMY24989.1"/>
    </source>
</evidence>
<dbReference type="AlphaFoldDB" id="A0A1Y6LMX0"/>
<protein>
    <submittedName>
        <fullName evidence="1">Uncharacterized protein</fullName>
    </submittedName>
</protein>
<organism evidence="1 2">
    <name type="scientific">Zymoseptoria tritici ST99CH_1A5</name>
    <dbReference type="NCBI Taxonomy" id="1276529"/>
    <lineage>
        <taxon>Eukaryota</taxon>
        <taxon>Fungi</taxon>
        <taxon>Dikarya</taxon>
        <taxon>Ascomycota</taxon>
        <taxon>Pezizomycotina</taxon>
        <taxon>Dothideomycetes</taxon>
        <taxon>Dothideomycetidae</taxon>
        <taxon>Mycosphaerellales</taxon>
        <taxon>Mycosphaerellaceae</taxon>
        <taxon>Zymoseptoria</taxon>
    </lineage>
</organism>
<accession>A0A1Y6LMX0</accession>
<dbReference type="Proteomes" id="UP000215453">
    <property type="component" value="Chromosome 5"/>
</dbReference>
<reference evidence="1 2" key="1">
    <citation type="submission" date="2016-10" db="EMBL/GenBank/DDBJ databases">
        <authorList>
            <person name="Varghese N."/>
        </authorList>
    </citation>
    <scope>NUCLEOTIDE SEQUENCE [LARGE SCALE GENOMIC DNA]</scope>
</reference>
<gene>
    <name evidence="1" type="ORF">ZT1A5_G6431</name>
</gene>
<evidence type="ECO:0000313" key="2">
    <source>
        <dbReference type="Proteomes" id="UP000215453"/>
    </source>
</evidence>
<proteinExistence type="predicted"/>
<name>A0A1Y6LMX0_ZYMTR</name>